<keyword evidence="3" id="KW-1133">Transmembrane helix</keyword>
<keyword evidence="3" id="KW-0472">Membrane</keyword>
<keyword evidence="7" id="KW-1185">Reference proteome</keyword>
<feature type="domain" description="AMP-binding enzyme C-terminal" evidence="5">
    <location>
        <begin position="417"/>
        <end position="497"/>
    </location>
</feature>
<keyword evidence="2" id="KW-0436">Ligase</keyword>
<feature type="domain" description="AMP-dependent synthetase/ligase" evidence="4">
    <location>
        <begin position="37"/>
        <end position="382"/>
    </location>
</feature>
<name>A0A9N8ZXC9_9GLOM</name>
<reference evidence="6" key="1">
    <citation type="submission" date="2021-06" db="EMBL/GenBank/DDBJ databases">
        <authorList>
            <person name="Kallberg Y."/>
            <person name="Tangrot J."/>
            <person name="Rosling A."/>
        </authorList>
    </citation>
    <scope>NUCLEOTIDE SEQUENCE</scope>
    <source>
        <strain evidence="6">UK204</strain>
    </source>
</reference>
<protein>
    <submittedName>
        <fullName evidence="6">6925_t:CDS:1</fullName>
    </submittedName>
</protein>
<evidence type="ECO:0000313" key="6">
    <source>
        <dbReference type="EMBL" id="CAG8510355.1"/>
    </source>
</evidence>
<comment type="caution">
    <text evidence="6">The sequence shown here is derived from an EMBL/GenBank/DDBJ whole genome shotgun (WGS) entry which is preliminary data.</text>
</comment>
<dbReference type="Gene3D" id="2.30.38.10">
    <property type="entry name" value="Luciferase, Domain 3"/>
    <property type="match status" value="1"/>
</dbReference>
<proteinExistence type="inferred from homology"/>
<keyword evidence="3" id="KW-0812">Transmembrane</keyword>
<dbReference type="EMBL" id="CAJVPQ010000789">
    <property type="protein sequence ID" value="CAG8510355.1"/>
    <property type="molecule type" value="Genomic_DNA"/>
</dbReference>
<gene>
    <name evidence="6" type="ORF">FCALED_LOCUS4165</name>
</gene>
<dbReference type="PANTHER" id="PTHR24096">
    <property type="entry name" value="LONG-CHAIN-FATTY-ACID--COA LIGASE"/>
    <property type="match status" value="1"/>
</dbReference>
<evidence type="ECO:0000256" key="1">
    <source>
        <dbReference type="ARBA" id="ARBA00006432"/>
    </source>
</evidence>
<dbReference type="Pfam" id="PF13193">
    <property type="entry name" value="AMP-binding_C"/>
    <property type="match status" value="1"/>
</dbReference>
<evidence type="ECO:0000256" key="3">
    <source>
        <dbReference type="SAM" id="Phobius"/>
    </source>
</evidence>
<evidence type="ECO:0000313" key="7">
    <source>
        <dbReference type="Proteomes" id="UP000789570"/>
    </source>
</evidence>
<dbReference type="Gene3D" id="3.30.300.30">
    <property type="match status" value="1"/>
</dbReference>
<dbReference type="AlphaFoldDB" id="A0A9N8ZXC9"/>
<dbReference type="Pfam" id="PF00501">
    <property type="entry name" value="AMP-binding"/>
    <property type="match status" value="1"/>
</dbReference>
<sequence>MIFKSRFPDIEIPKIGVYQYITSNPSGIDDEKLIFVDAITNKKLPFGEFKRDTKRFAAGLIHKVGFKRGDVLAIFSLNHLDYSTVVFGAIAAGGKVTPINPSYKVNEFTHQLKDSDASVIIVNPLLLSIAIEGAAAANFPKTKIFLFGEEEINGIQPFWSFISDQEIIPVEFTPEEAKSTTAYLCYSSGTTGKNKGVETTHTNIVSNLAQLSAFEKGFTNQTSLIGFLPFFHMYGLIFLIHLVILKGASCVILPKFELELFCRVIQDYKVNLATVVPPVVLLLVKNPIAKKYDLSSLQLAISAAAPLSKELSNDFTKIHKIPIKQAYGLTETSPITHLAMTDNIVDGSIGILLPNVECKIVSVDGQELGYNEPGEFYVRGPNGYLNNKVATDMCIDKDGWFHTGDIGFADPQVAPAELESVLIIHPLIDDAAVVGVYSNDGVTEYPAAFVVLKTNIIQSDQIKEEIKEFVSQRVADHKRLRGGVYFIDQIPKSPSGKILRRLLRDRVKHMYISKL</sequence>
<dbReference type="Proteomes" id="UP000789570">
    <property type="component" value="Unassembled WGS sequence"/>
</dbReference>
<evidence type="ECO:0000259" key="5">
    <source>
        <dbReference type="Pfam" id="PF13193"/>
    </source>
</evidence>
<dbReference type="PANTHER" id="PTHR24096:SF149">
    <property type="entry name" value="AMP-BINDING DOMAIN-CONTAINING PROTEIN-RELATED"/>
    <property type="match status" value="1"/>
</dbReference>
<comment type="similarity">
    <text evidence="1">Belongs to the ATP-dependent AMP-binding enzyme family.</text>
</comment>
<accession>A0A9N8ZXC9</accession>
<dbReference type="InterPro" id="IPR025110">
    <property type="entry name" value="AMP-bd_C"/>
</dbReference>
<dbReference type="InterPro" id="IPR045851">
    <property type="entry name" value="AMP-bd_C_sf"/>
</dbReference>
<feature type="transmembrane region" description="Helical" evidence="3">
    <location>
        <begin position="224"/>
        <end position="245"/>
    </location>
</feature>
<dbReference type="SUPFAM" id="SSF56801">
    <property type="entry name" value="Acetyl-CoA synthetase-like"/>
    <property type="match status" value="1"/>
</dbReference>
<organism evidence="6 7">
    <name type="scientific">Funneliformis caledonium</name>
    <dbReference type="NCBI Taxonomy" id="1117310"/>
    <lineage>
        <taxon>Eukaryota</taxon>
        <taxon>Fungi</taxon>
        <taxon>Fungi incertae sedis</taxon>
        <taxon>Mucoromycota</taxon>
        <taxon>Glomeromycotina</taxon>
        <taxon>Glomeromycetes</taxon>
        <taxon>Glomerales</taxon>
        <taxon>Glomeraceae</taxon>
        <taxon>Funneliformis</taxon>
    </lineage>
</organism>
<evidence type="ECO:0000256" key="2">
    <source>
        <dbReference type="ARBA" id="ARBA00022598"/>
    </source>
</evidence>
<dbReference type="InterPro" id="IPR000873">
    <property type="entry name" value="AMP-dep_synth/lig_dom"/>
</dbReference>
<dbReference type="GO" id="GO:0016405">
    <property type="term" value="F:CoA-ligase activity"/>
    <property type="evidence" value="ECO:0007669"/>
    <property type="project" value="TreeGrafter"/>
</dbReference>
<dbReference type="Gene3D" id="3.40.50.980">
    <property type="match status" value="2"/>
</dbReference>
<dbReference type="OrthoDB" id="1898221at2759"/>
<evidence type="ECO:0000259" key="4">
    <source>
        <dbReference type="Pfam" id="PF00501"/>
    </source>
</evidence>